<sequence length="279" mass="31562">MKILKSQRKLEINGFFIGFIVSGLFHICLIYTILFYKPDIKKVNPINITKIDLEFFEIGGGLNDAPPVKNVEPIEQVEDVEIAKEVVEPKEEIVEVVKEVEEIIKEKEIVEVVKKEKIDKVIKKEKPKPVKKQKKVQQQNKKVENKQINEQKETANSGYNAYNPNSNKIASSAITGENTTQSLSANEKADIGAQIQAIIAKEAQKNYPRAARRMRKQGVAVIEFTYHKNGDVANLKVAKSSGHKILDDTVLSVINKVKHKFPKIKADTTFEVPIKFTLR</sequence>
<evidence type="ECO:0000313" key="14">
    <source>
        <dbReference type="Proteomes" id="UP000254920"/>
    </source>
</evidence>
<dbReference type="InterPro" id="IPR003538">
    <property type="entry name" value="TonB"/>
</dbReference>
<comment type="subcellular location">
    <subcellularLocation>
        <location evidence="1">Cell inner membrane</location>
        <topology evidence="1">Single-pass membrane protein</topology>
        <orientation evidence="1">Periplasmic side</orientation>
    </subcellularLocation>
</comment>
<keyword evidence="9 11" id="KW-0472">Membrane</keyword>
<dbReference type="OrthoDB" id="5355024at2"/>
<keyword evidence="3" id="KW-0813">Transport</keyword>
<feature type="domain" description="TonB C-terminal" evidence="12">
    <location>
        <begin position="192"/>
        <end position="279"/>
    </location>
</feature>
<evidence type="ECO:0000256" key="1">
    <source>
        <dbReference type="ARBA" id="ARBA00004383"/>
    </source>
</evidence>
<dbReference type="GO" id="GO:0030288">
    <property type="term" value="C:outer membrane-bounded periplasmic space"/>
    <property type="evidence" value="ECO:0007669"/>
    <property type="project" value="InterPro"/>
</dbReference>
<feature type="region of interest" description="Disordered" evidence="10">
    <location>
        <begin position="129"/>
        <end position="164"/>
    </location>
</feature>
<dbReference type="Pfam" id="PF03544">
    <property type="entry name" value="TonB_C"/>
    <property type="match status" value="1"/>
</dbReference>
<dbReference type="PRINTS" id="PR01374">
    <property type="entry name" value="TONBPROTEIN"/>
</dbReference>
<dbReference type="GO" id="GO:0098797">
    <property type="term" value="C:plasma membrane protein complex"/>
    <property type="evidence" value="ECO:0007669"/>
    <property type="project" value="TreeGrafter"/>
</dbReference>
<keyword evidence="7" id="KW-0653">Protein transport</keyword>
<dbReference type="GO" id="GO:0055085">
    <property type="term" value="P:transmembrane transport"/>
    <property type="evidence" value="ECO:0007669"/>
    <property type="project" value="InterPro"/>
</dbReference>
<reference evidence="13 14" key="1">
    <citation type="submission" date="2018-06" db="EMBL/GenBank/DDBJ databases">
        <authorList>
            <consortium name="Pathogen Informatics"/>
            <person name="Doyle S."/>
        </authorList>
    </citation>
    <scope>NUCLEOTIDE SEQUENCE [LARGE SCALE GENOMIC DNA]</scope>
    <source>
        <strain evidence="13 14">NCTC12475</strain>
    </source>
</reference>
<gene>
    <name evidence="13" type="ORF">NCTC12475_00559</name>
</gene>
<keyword evidence="14" id="KW-1185">Reference proteome</keyword>
<comment type="similarity">
    <text evidence="2">Belongs to the TonB family.</text>
</comment>
<keyword evidence="5" id="KW-0997">Cell inner membrane</keyword>
<dbReference type="PANTHER" id="PTHR33446:SF2">
    <property type="entry name" value="PROTEIN TONB"/>
    <property type="match status" value="1"/>
</dbReference>
<dbReference type="NCBIfam" id="TIGR01352">
    <property type="entry name" value="tonB_Cterm"/>
    <property type="match status" value="1"/>
</dbReference>
<accession>A0A381DI53</accession>
<dbReference type="InterPro" id="IPR006260">
    <property type="entry name" value="TonB/TolA_C"/>
</dbReference>
<dbReference type="AlphaFoldDB" id="A0A381DI53"/>
<dbReference type="InterPro" id="IPR051045">
    <property type="entry name" value="TonB-dependent_transducer"/>
</dbReference>
<evidence type="ECO:0000256" key="5">
    <source>
        <dbReference type="ARBA" id="ARBA00022519"/>
    </source>
</evidence>
<evidence type="ECO:0000256" key="10">
    <source>
        <dbReference type="SAM" id="MobiDB-lite"/>
    </source>
</evidence>
<dbReference type="SUPFAM" id="SSF74653">
    <property type="entry name" value="TolA/TonB C-terminal domain"/>
    <property type="match status" value="1"/>
</dbReference>
<organism evidence="13 14">
    <name type="scientific">Campylobacter sputorum subsp. sputorum</name>
    <dbReference type="NCBI Taxonomy" id="32024"/>
    <lineage>
        <taxon>Bacteria</taxon>
        <taxon>Pseudomonadati</taxon>
        <taxon>Campylobacterota</taxon>
        <taxon>Epsilonproteobacteria</taxon>
        <taxon>Campylobacterales</taxon>
        <taxon>Campylobacteraceae</taxon>
        <taxon>Campylobacter</taxon>
    </lineage>
</organism>
<evidence type="ECO:0000256" key="9">
    <source>
        <dbReference type="ARBA" id="ARBA00023136"/>
    </source>
</evidence>
<evidence type="ECO:0000313" key="13">
    <source>
        <dbReference type="EMBL" id="SUX10369.1"/>
    </source>
</evidence>
<evidence type="ECO:0000256" key="11">
    <source>
        <dbReference type="SAM" id="Phobius"/>
    </source>
</evidence>
<evidence type="ECO:0000259" key="12">
    <source>
        <dbReference type="PROSITE" id="PS52015"/>
    </source>
</evidence>
<dbReference type="GeneID" id="93090999"/>
<feature type="transmembrane region" description="Helical" evidence="11">
    <location>
        <begin position="12"/>
        <end position="36"/>
    </location>
</feature>
<feature type="compositionally biased region" description="Basic and acidic residues" evidence="10">
    <location>
        <begin position="141"/>
        <end position="153"/>
    </location>
</feature>
<evidence type="ECO:0000256" key="4">
    <source>
        <dbReference type="ARBA" id="ARBA00022475"/>
    </source>
</evidence>
<evidence type="ECO:0000256" key="2">
    <source>
        <dbReference type="ARBA" id="ARBA00006555"/>
    </source>
</evidence>
<evidence type="ECO:0000256" key="3">
    <source>
        <dbReference type="ARBA" id="ARBA00022448"/>
    </source>
</evidence>
<dbReference type="GO" id="GO:0015891">
    <property type="term" value="P:siderophore transport"/>
    <property type="evidence" value="ECO:0007669"/>
    <property type="project" value="InterPro"/>
</dbReference>
<dbReference type="EMBL" id="UFVD01000001">
    <property type="protein sequence ID" value="SUX10369.1"/>
    <property type="molecule type" value="Genomic_DNA"/>
</dbReference>
<dbReference type="PANTHER" id="PTHR33446">
    <property type="entry name" value="PROTEIN TONB-RELATED"/>
    <property type="match status" value="1"/>
</dbReference>
<dbReference type="PROSITE" id="PS52015">
    <property type="entry name" value="TONB_CTD"/>
    <property type="match status" value="1"/>
</dbReference>
<protein>
    <submittedName>
        <fullName evidence="13">TonB</fullName>
    </submittedName>
</protein>
<evidence type="ECO:0000256" key="6">
    <source>
        <dbReference type="ARBA" id="ARBA00022692"/>
    </source>
</evidence>
<keyword evidence="4" id="KW-1003">Cell membrane</keyword>
<dbReference type="Gene3D" id="3.30.1150.10">
    <property type="match status" value="1"/>
</dbReference>
<evidence type="ECO:0000256" key="8">
    <source>
        <dbReference type="ARBA" id="ARBA00022989"/>
    </source>
</evidence>
<evidence type="ECO:0000256" key="7">
    <source>
        <dbReference type="ARBA" id="ARBA00022927"/>
    </source>
</evidence>
<dbReference type="GO" id="GO:0015031">
    <property type="term" value="P:protein transport"/>
    <property type="evidence" value="ECO:0007669"/>
    <property type="project" value="UniProtKB-KW"/>
</dbReference>
<feature type="compositionally biased region" description="Polar residues" evidence="10">
    <location>
        <begin position="154"/>
        <end position="164"/>
    </location>
</feature>
<keyword evidence="8 11" id="KW-1133">Transmembrane helix</keyword>
<dbReference type="Proteomes" id="UP000254920">
    <property type="component" value="Unassembled WGS sequence"/>
</dbReference>
<dbReference type="GO" id="GO:0031992">
    <property type="term" value="F:energy transducer activity"/>
    <property type="evidence" value="ECO:0007669"/>
    <property type="project" value="InterPro"/>
</dbReference>
<dbReference type="RefSeq" id="WP_089182788.1">
    <property type="nucleotide sequence ID" value="NZ_CP043427.1"/>
</dbReference>
<keyword evidence="6 11" id="KW-0812">Transmembrane</keyword>
<name>A0A381DI53_9BACT</name>
<proteinExistence type="inferred from homology"/>
<dbReference type="InterPro" id="IPR037682">
    <property type="entry name" value="TonB_C"/>
</dbReference>